<keyword evidence="13 14" id="KW-0505">Motor protein</keyword>
<dbReference type="PROSITE" id="PS50200">
    <property type="entry name" value="RA"/>
    <property type="match status" value="1"/>
</dbReference>
<evidence type="ECO:0000256" key="8">
    <source>
        <dbReference type="ARBA" id="ARBA00022771"/>
    </source>
</evidence>
<dbReference type="Gene3D" id="3.30.60.20">
    <property type="match status" value="1"/>
</dbReference>
<dbReference type="SMART" id="SM00109">
    <property type="entry name" value="C1"/>
    <property type="match status" value="1"/>
</dbReference>
<dbReference type="PANTHER" id="PTHR46184">
    <property type="entry name" value="UNCONVENTIONAL MYOSIN-IXB-LIKE PROTEIN"/>
    <property type="match status" value="1"/>
</dbReference>
<evidence type="ECO:0000256" key="13">
    <source>
        <dbReference type="ARBA" id="ARBA00023175"/>
    </source>
</evidence>
<dbReference type="Proteomes" id="UP000050640">
    <property type="component" value="Unplaced"/>
</dbReference>
<keyword evidence="14" id="KW-0009">Actin-binding</keyword>
<evidence type="ECO:0000256" key="10">
    <source>
        <dbReference type="ARBA" id="ARBA00022840"/>
    </source>
</evidence>
<feature type="region of interest" description="Disordered" evidence="15">
    <location>
        <begin position="1090"/>
        <end position="1127"/>
    </location>
</feature>
<evidence type="ECO:0000259" key="16">
    <source>
        <dbReference type="PROSITE" id="PS50081"/>
    </source>
</evidence>
<dbReference type="Gene3D" id="1.10.10.820">
    <property type="match status" value="1"/>
</dbReference>
<dbReference type="GO" id="GO:0005524">
    <property type="term" value="F:ATP binding"/>
    <property type="evidence" value="ECO:0007669"/>
    <property type="project" value="UniProtKB-UniRule"/>
</dbReference>
<dbReference type="WBParaSite" id="EEL_0000627001-mRNA-1">
    <property type="protein sequence ID" value="EEL_0000627001-mRNA-1"/>
    <property type="gene ID" value="EEL_0000627001"/>
</dbReference>
<feature type="compositionally biased region" description="Acidic residues" evidence="15">
    <location>
        <begin position="1109"/>
        <end position="1119"/>
    </location>
</feature>
<dbReference type="SMART" id="SM00015">
    <property type="entry name" value="IQ"/>
    <property type="match status" value="3"/>
</dbReference>
<name>A0A158Q830_9BILA</name>
<feature type="region of interest" description="Disordered" evidence="15">
    <location>
        <begin position="1780"/>
        <end position="1813"/>
    </location>
</feature>
<evidence type="ECO:0000256" key="1">
    <source>
        <dbReference type="ARBA" id="ARBA00004496"/>
    </source>
</evidence>
<feature type="domain" description="Rho-GAP" evidence="18">
    <location>
        <begin position="1524"/>
        <end position="1714"/>
    </location>
</feature>
<dbReference type="GO" id="GO:0000146">
    <property type="term" value="F:microfilament motor activity"/>
    <property type="evidence" value="ECO:0007669"/>
    <property type="project" value="InterPro"/>
</dbReference>
<feature type="compositionally biased region" description="Basic residues" evidence="15">
    <location>
        <begin position="1794"/>
        <end position="1810"/>
    </location>
</feature>
<dbReference type="SUPFAM" id="SSF48350">
    <property type="entry name" value="GTPase activation domain, GAP"/>
    <property type="match status" value="1"/>
</dbReference>
<keyword evidence="8" id="KW-0863">Zinc-finger</keyword>
<dbReference type="GO" id="GO:0005737">
    <property type="term" value="C:cytoplasm"/>
    <property type="evidence" value="ECO:0007669"/>
    <property type="project" value="UniProtKB-SubCell"/>
</dbReference>
<keyword evidence="20" id="KW-1185">Reference proteome</keyword>
<dbReference type="InterPro" id="IPR036961">
    <property type="entry name" value="Kinesin_motor_dom_sf"/>
</dbReference>
<evidence type="ECO:0000256" key="12">
    <source>
        <dbReference type="ARBA" id="ARBA00023123"/>
    </source>
</evidence>
<dbReference type="SUPFAM" id="SSF54236">
    <property type="entry name" value="Ubiquitin-like"/>
    <property type="match status" value="1"/>
</dbReference>
<keyword evidence="5" id="KW-0479">Metal-binding</keyword>
<proteinExistence type="inferred from homology"/>
<accession>A0A158Q830</accession>
<evidence type="ECO:0000256" key="14">
    <source>
        <dbReference type="PROSITE-ProRule" id="PRU00782"/>
    </source>
</evidence>
<evidence type="ECO:0000313" key="21">
    <source>
        <dbReference type="WBParaSite" id="EEL_0000627001-mRNA-1"/>
    </source>
</evidence>
<dbReference type="Gene3D" id="1.20.5.4820">
    <property type="match status" value="1"/>
</dbReference>
<dbReference type="PROSITE" id="PS50238">
    <property type="entry name" value="RHOGAP"/>
    <property type="match status" value="1"/>
</dbReference>
<dbReference type="Gene3D" id="1.20.58.530">
    <property type="match status" value="2"/>
</dbReference>
<dbReference type="GO" id="GO:0035556">
    <property type="term" value="P:intracellular signal transduction"/>
    <property type="evidence" value="ECO:0007669"/>
    <property type="project" value="InterPro"/>
</dbReference>
<evidence type="ECO:0000256" key="9">
    <source>
        <dbReference type="ARBA" id="ARBA00022833"/>
    </source>
</evidence>
<dbReference type="Gene3D" id="1.20.5.190">
    <property type="match status" value="1"/>
</dbReference>
<dbReference type="GO" id="GO:0051015">
    <property type="term" value="F:actin filament binding"/>
    <property type="evidence" value="ECO:0007669"/>
    <property type="project" value="TreeGrafter"/>
</dbReference>
<keyword evidence="9" id="KW-0862">Zinc</keyword>
<dbReference type="GO" id="GO:0016459">
    <property type="term" value="C:myosin complex"/>
    <property type="evidence" value="ECO:0007669"/>
    <property type="project" value="UniProtKB-KW"/>
</dbReference>
<dbReference type="GO" id="GO:0008270">
    <property type="term" value="F:zinc ion binding"/>
    <property type="evidence" value="ECO:0007669"/>
    <property type="project" value="UniProtKB-KW"/>
</dbReference>
<dbReference type="FunFam" id="3.40.850.10:FF:000008">
    <property type="entry name" value="Putative unconventional myosin-IXa"/>
    <property type="match status" value="1"/>
</dbReference>
<dbReference type="InterPro" id="IPR008936">
    <property type="entry name" value="Rho_GTPase_activation_prot"/>
</dbReference>
<organism evidence="20 21">
    <name type="scientific">Elaeophora elaphi</name>
    <dbReference type="NCBI Taxonomy" id="1147741"/>
    <lineage>
        <taxon>Eukaryota</taxon>
        <taxon>Metazoa</taxon>
        <taxon>Ecdysozoa</taxon>
        <taxon>Nematoda</taxon>
        <taxon>Chromadorea</taxon>
        <taxon>Rhabditida</taxon>
        <taxon>Spirurina</taxon>
        <taxon>Spiruromorpha</taxon>
        <taxon>Filarioidea</taxon>
        <taxon>Onchocercidae</taxon>
        <taxon>Elaeophora</taxon>
    </lineage>
</organism>
<keyword evidence="12 14" id="KW-0518">Myosin</keyword>
<dbReference type="Gene3D" id="1.20.120.720">
    <property type="entry name" value="Myosin VI head, motor domain, U50 subdomain"/>
    <property type="match status" value="1"/>
</dbReference>
<reference evidence="21" key="1">
    <citation type="submission" date="2016-04" db="UniProtKB">
        <authorList>
            <consortium name="WormBaseParasite"/>
        </authorList>
    </citation>
    <scope>IDENTIFICATION</scope>
</reference>
<dbReference type="PRINTS" id="PR00193">
    <property type="entry name" value="MYOSINHEAVY"/>
</dbReference>
<evidence type="ECO:0000256" key="6">
    <source>
        <dbReference type="ARBA" id="ARBA00022737"/>
    </source>
</evidence>
<keyword evidence="6" id="KW-0677">Repeat</keyword>
<protein>
    <submittedName>
        <fullName evidence="21">Myosin motor domain-containing protein</fullName>
    </submittedName>
</protein>
<dbReference type="InterPro" id="IPR000198">
    <property type="entry name" value="RhoGAP_dom"/>
</dbReference>
<evidence type="ECO:0000256" key="5">
    <source>
        <dbReference type="ARBA" id="ARBA00022723"/>
    </source>
</evidence>
<dbReference type="InterPro" id="IPR000048">
    <property type="entry name" value="IQ_motif_EF-hand-BS"/>
</dbReference>
<evidence type="ECO:0000259" key="19">
    <source>
        <dbReference type="PROSITE" id="PS51456"/>
    </source>
</evidence>
<dbReference type="PROSITE" id="PS50096">
    <property type="entry name" value="IQ"/>
    <property type="match status" value="2"/>
</dbReference>
<dbReference type="CDD" id="cd01385">
    <property type="entry name" value="MYSc_Myo9"/>
    <property type="match status" value="1"/>
</dbReference>
<dbReference type="Pfam" id="PF00063">
    <property type="entry name" value="Myosin_head"/>
    <property type="match status" value="2"/>
</dbReference>
<dbReference type="SUPFAM" id="SSF52540">
    <property type="entry name" value="P-loop containing nucleoside triphosphate hydrolases"/>
    <property type="match status" value="1"/>
</dbReference>
<evidence type="ECO:0000256" key="2">
    <source>
        <dbReference type="ARBA" id="ARBA00008314"/>
    </source>
</evidence>
<feature type="binding site" evidence="14">
    <location>
        <begin position="268"/>
        <end position="275"/>
    </location>
    <ligand>
        <name>ATP</name>
        <dbReference type="ChEBI" id="CHEBI:30616"/>
    </ligand>
</feature>
<keyword evidence="3" id="KW-0343">GTPase activation</keyword>
<sequence length="1824" mass="209209">MSFDSTSSLGSISTVNVYPRRSLTVVSSSTDDSHFQTVSVYLYSFNPVSYEDRISFNFHKWATTEELIEKVLQQKEELADQSAKDYELYEIMGTLDGQTFKERRLDRGEYPVAVQMLWTRPMHGESNEATPKNRLVLRHKDSPLLSDGMHFGSTKTSSTIDSFLANFLTQPQDREYPDLCMLPELTEQTLLDNLKDRFASGHIYTYIGPILLAVNPFNFFPIYNPKYARLYSQIRQLSSMPPHIFAIANITYHSMLRIKENQCIVISGESGSGKTESTNFLLHHFTTLSQKGSSTGSSVEKTLLSAGPAFGNAVTVQNNNSSRFGKFIRVNYRENGMVSGANVEIYLLEKSRIISQAVGERNYHVFYYLLNGASDEERQKHYLMQPTDYSYLNQNNFYAAEGVNECYEYQRLKYAMNAVGFSQQSQQNMFAVISAVLLLGNIQYVRRSGYHSDENVSIANEEVLSIISTLLHIKASNLQQALTMRRTVMKNDVVISQYNVSEAKDTRDAMAKCLYNALFHWIVLRINQALLKKERLTSKTGYYIGILDIFGFEDVGGKWNSFEQLCINYANEHLQAYFNQHIFQFEQEEYLKEGITWTNIEYTDNTECVQLFQSKPYGILRLIDEESNINNGTDESMLDKLNYFLKNNEYYETPQKRESAFIVAHYAGKVKYQIKGFREKNKDLMRQEVLMAVKKSKSAFVRGLVGNDPVAVFRWGILRATFRAVNVFWHAGELAKKRKKKEQSELSRGSRTTLTGIGSDTHLNAFLRGEISREVVPSFCDTSFFTTIVSHARKQPNVPVEDCHSALKSLQAVKAFSEKKSITGKPSSVGKQFQHSLSRLMKTLSRATPYFIRCIKSNNEKIPNHFDDNIILRQLRYTGMLETVRIRRAGYSVRIEYEDFIKQYRVLLPKGCGSTTEDVKEFITQHALIDSNEVQFGITKIFMRDAEKLILDDHLHRVIIKHIETLQRCIQALMTRRKYIKLRNTIVALQAATRGMILRNRLREMYDAALVIQRNWKRFKMQRKYQLIRCAVLAIQAHYRGAYARRRYKEMRKENDPKKHPPNFTITKVVRKMELASFDLNDPESLAQFAGSDEDEEELSVASTSASILDEEEDGLEDGESTRSSIQCDSVHLETELDATFILEDKKLKLVQAPRDSAIFKRRISSASTGTTKKMKMFRRAASTETDRISIPEHLVPSSPESKSKSRKMGFMRAKKHLKAFLSRRSDSIGESRESLPANLTLIEATKASASLPAKHNLKLSRLHRNEVCVLCNKNFTGILIKGNKCTECKLAFHKECSSFASNIPCQVITTSRRPDGTLPKKESEVKSSWSPRQSFAPLVLHPAKSFSLHKTKQQTDPSDMIIESDNDLRQFNAFIFKKLMKLEGNKRKRDTQIDAIFKKAFKEFHMEIIGYEAVVNENKTVLKYHDLITIFEGSLTKVSAQEQVTFPTTLGVNAFRGFLNEFLHEQTKMKKSSKKSNVLENVRKKRRKSDATVYHNGHRFKLEYVHVPTYCENLQSGGRFFGANLSSLVDDQETVPVVIDKLFMAIELKALFAEGIYRKSGAVAQVRNARREIENAGEFEALSFDDFPTHVITTLVKSFFRELPEPLITYDLYENFLNASEVQESDERMRCLSVIVELLPKCNRSLLDRLLYHLARIANQESVNKMGAANLALIFAPCILRTNQTLRAQDQLRDVQRQAICVQTLIEEKLRQFRSTLTEIVSLETASEKIVENLRLIEEHKDSIEKEMSTSSEHLETARHLFEEQLEFLDSEKEKLIQELPPMAPVASNTTKSRSRGSPRRPPSRQHRRSMFEKHFPVKFSSC</sequence>
<dbReference type="SMART" id="SM00324">
    <property type="entry name" value="RhoGAP"/>
    <property type="match status" value="1"/>
</dbReference>
<dbReference type="InterPro" id="IPR002219">
    <property type="entry name" value="PKC_DAG/PE"/>
</dbReference>
<evidence type="ECO:0000256" key="11">
    <source>
        <dbReference type="ARBA" id="ARBA00023054"/>
    </source>
</evidence>
<evidence type="ECO:0000256" key="3">
    <source>
        <dbReference type="ARBA" id="ARBA00022468"/>
    </source>
</evidence>
<dbReference type="Gene3D" id="1.10.555.10">
    <property type="entry name" value="Rho GTPase activation protein"/>
    <property type="match status" value="1"/>
</dbReference>
<feature type="domain" description="Phorbol-ester/DAG-type" evidence="16">
    <location>
        <begin position="1255"/>
        <end position="1306"/>
    </location>
</feature>
<dbReference type="GO" id="GO:0005096">
    <property type="term" value="F:GTPase activator activity"/>
    <property type="evidence" value="ECO:0007669"/>
    <property type="project" value="UniProtKB-KW"/>
</dbReference>
<dbReference type="InterPro" id="IPR036023">
    <property type="entry name" value="MYSc_Myo9"/>
</dbReference>
<feature type="domain" description="Myosin motor" evidence="19">
    <location>
        <begin position="174"/>
        <end position="957"/>
    </location>
</feature>
<dbReference type="InterPro" id="IPR029071">
    <property type="entry name" value="Ubiquitin-like_domsf"/>
</dbReference>
<dbReference type="InterPro" id="IPR027417">
    <property type="entry name" value="P-loop_NTPase"/>
</dbReference>
<dbReference type="SMART" id="SM00242">
    <property type="entry name" value="MYSc"/>
    <property type="match status" value="1"/>
</dbReference>
<dbReference type="CDD" id="cd00029">
    <property type="entry name" value="C1"/>
    <property type="match status" value="1"/>
</dbReference>
<dbReference type="PANTHER" id="PTHR46184:SF5">
    <property type="entry name" value="UNCONVENTIONAL MYOSIN-IXA-LIKE"/>
    <property type="match status" value="1"/>
</dbReference>
<comment type="similarity">
    <text evidence="2 14">Belongs to the TRAFAC class myosin-kinesin ATPase superfamily. Myosin family.</text>
</comment>
<dbReference type="SMART" id="SM00314">
    <property type="entry name" value="RA"/>
    <property type="match status" value="1"/>
</dbReference>
<dbReference type="InterPro" id="IPR046349">
    <property type="entry name" value="C1-like_sf"/>
</dbReference>
<dbReference type="SUPFAM" id="SSF57889">
    <property type="entry name" value="Cysteine-rich domain"/>
    <property type="match status" value="1"/>
</dbReference>
<dbReference type="PROSITE" id="PS00479">
    <property type="entry name" value="ZF_DAG_PE_1"/>
    <property type="match status" value="1"/>
</dbReference>
<keyword evidence="4" id="KW-0963">Cytoplasm</keyword>
<keyword evidence="7 14" id="KW-0547">Nucleotide-binding</keyword>
<evidence type="ECO:0000313" key="20">
    <source>
        <dbReference type="Proteomes" id="UP000050640"/>
    </source>
</evidence>
<evidence type="ECO:0000256" key="15">
    <source>
        <dbReference type="SAM" id="MobiDB-lite"/>
    </source>
</evidence>
<keyword evidence="10 14" id="KW-0067">ATP-binding</keyword>
<evidence type="ECO:0000259" key="18">
    <source>
        <dbReference type="PROSITE" id="PS50238"/>
    </source>
</evidence>
<dbReference type="GO" id="GO:0005884">
    <property type="term" value="C:actin filament"/>
    <property type="evidence" value="ECO:0007669"/>
    <property type="project" value="TreeGrafter"/>
</dbReference>
<dbReference type="InterPro" id="IPR046987">
    <property type="entry name" value="Myo9"/>
</dbReference>
<evidence type="ECO:0000256" key="4">
    <source>
        <dbReference type="ARBA" id="ARBA00022490"/>
    </source>
</evidence>
<dbReference type="STRING" id="1147741.A0A158Q830"/>
<dbReference type="Gene3D" id="3.40.850.10">
    <property type="entry name" value="Kinesin motor domain"/>
    <property type="match status" value="2"/>
</dbReference>
<feature type="domain" description="Ras-associating" evidence="17">
    <location>
        <begin position="34"/>
        <end position="142"/>
    </location>
</feature>
<comment type="subcellular location">
    <subcellularLocation>
        <location evidence="1">Cytoplasm</location>
    </subcellularLocation>
</comment>
<feature type="region of interest" description="Actin-binding" evidence="14">
    <location>
        <begin position="837"/>
        <end position="859"/>
    </location>
</feature>
<evidence type="ECO:0000256" key="7">
    <source>
        <dbReference type="ARBA" id="ARBA00022741"/>
    </source>
</evidence>
<evidence type="ECO:0000259" key="17">
    <source>
        <dbReference type="PROSITE" id="PS50200"/>
    </source>
</evidence>
<dbReference type="PROSITE" id="PS50081">
    <property type="entry name" value="ZF_DAG_PE_2"/>
    <property type="match status" value="1"/>
</dbReference>
<dbReference type="InterPro" id="IPR000159">
    <property type="entry name" value="RA_dom"/>
</dbReference>
<keyword evidence="11" id="KW-0175">Coiled coil</keyword>
<dbReference type="PROSITE" id="PS51456">
    <property type="entry name" value="MYOSIN_MOTOR"/>
    <property type="match status" value="1"/>
</dbReference>
<dbReference type="InterPro" id="IPR001609">
    <property type="entry name" value="Myosin_head_motor_dom-like"/>
</dbReference>
<dbReference type="FunFam" id="1.20.58.530:FF:000005">
    <property type="entry name" value="unconventional myosin-IXa isoform X1"/>
    <property type="match status" value="1"/>
</dbReference>
<dbReference type="Pfam" id="PF00620">
    <property type="entry name" value="RhoGAP"/>
    <property type="match status" value="1"/>
</dbReference>